<evidence type="ECO:0000313" key="3">
    <source>
        <dbReference type="Proteomes" id="UP000649617"/>
    </source>
</evidence>
<feature type="non-terminal residue" evidence="2">
    <location>
        <position position="1"/>
    </location>
</feature>
<keyword evidence="1" id="KW-1133">Transmembrane helix</keyword>
<gene>
    <name evidence="2" type="ORF">SPIL2461_LOCUS19399</name>
</gene>
<dbReference type="AlphaFoldDB" id="A0A812WMQ4"/>
<feature type="transmembrane region" description="Helical" evidence="1">
    <location>
        <begin position="197"/>
        <end position="223"/>
    </location>
</feature>
<sequence length="317" mass="34673">MAVLVAGQDYVILILVCVITLVITGCSHAFVLTTNNNLQAGFAKVGIYIGQFAVAVQVTVVIQRMDIDGRQIVCNYALDNGVLIFVQVFQIVSIDELIHSLNAVSCVTRFAAVLVSDCGSSSGVHDRNAIVALAPILPSTEAGSFLVFSMLCLNLCLTALFQPWLSLLATYIDMLANFALLTILLYGAFYADNVHGPAGVMVCSLVLCSILMIFLSLAVQALAEAWSRKRAKRYDFFLTHHKKSCGSMARWMKLELQQRSVASPCFWTLMTCQIYRISSAAWPTMWTSWLSLLPLVFGLVICPVSGRIWGGACPKEL</sequence>
<feature type="transmembrane region" description="Helical" evidence="1">
    <location>
        <begin position="12"/>
        <end position="33"/>
    </location>
</feature>
<reference evidence="2" key="1">
    <citation type="submission" date="2021-02" db="EMBL/GenBank/DDBJ databases">
        <authorList>
            <person name="Dougan E. K."/>
            <person name="Rhodes N."/>
            <person name="Thang M."/>
            <person name="Chan C."/>
        </authorList>
    </citation>
    <scope>NUCLEOTIDE SEQUENCE</scope>
</reference>
<dbReference type="EMBL" id="CAJNIZ010044534">
    <property type="protein sequence ID" value="CAE7692431.1"/>
    <property type="molecule type" value="Genomic_DNA"/>
</dbReference>
<keyword evidence="1" id="KW-0812">Transmembrane</keyword>
<feature type="transmembrane region" description="Helical" evidence="1">
    <location>
        <begin position="289"/>
        <end position="309"/>
    </location>
</feature>
<feature type="transmembrane region" description="Helical" evidence="1">
    <location>
        <begin position="74"/>
        <end position="92"/>
    </location>
</feature>
<keyword evidence="1" id="KW-0472">Membrane</keyword>
<accession>A0A812WMQ4</accession>
<evidence type="ECO:0000313" key="2">
    <source>
        <dbReference type="EMBL" id="CAE7692431.1"/>
    </source>
</evidence>
<evidence type="ECO:0000256" key="1">
    <source>
        <dbReference type="SAM" id="Phobius"/>
    </source>
</evidence>
<feature type="transmembrane region" description="Helical" evidence="1">
    <location>
        <begin position="168"/>
        <end position="191"/>
    </location>
</feature>
<feature type="transmembrane region" description="Helical" evidence="1">
    <location>
        <begin position="142"/>
        <end position="161"/>
    </location>
</feature>
<protein>
    <submittedName>
        <fullName evidence="2">Uncharacterized protein</fullName>
    </submittedName>
</protein>
<proteinExistence type="predicted"/>
<keyword evidence="3" id="KW-1185">Reference proteome</keyword>
<dbReference type="Proteomes" id="UP000649617">
    <property type="component" value="Unassembled WGS sequence"/>
</dbReference>
<organism evidence="2 3">
    <name type="scientific">Symbiodinium pilosum</name>
    <name type="common">Dinoflagellate</name>
    <dbReference type="NCBI Taxonomy" id="2952"/>
    <lineage>
        <taxon>Eukaryota</taxon>
        <taxon>Sar</taxon>
        <taxon>Alveolata</taxon>
        <taxon>Dinophyceae</taxon>
        <taxon>Suessiales</taxon>
        <taxon>Symbiodiniaceae</taxon>
        <taxon>Symbiodinium</taxon>
    </lineage>
</organism>
<name>A0A812WMQ4_SYMPI</name>
<comment type="caution">
    <text evidence="2">The sequence shown here is derived from an EMBL/GenBank/DDBJ whole genome shotgun (WGS) entry which is preliminary data.</text>
</comment>